<evidence type="ECO:0000313" key="1">
    <source>
        <dbReference type="EMBL" id="CAI9106571.1"/>
    </source>
</evidence>
<proteinExistence type="predicted"/>
<reference evidence="1" key="1">
    <citation type="submission" date="2023-03" db="EMBL/GenBank/DDBJ databases">
        <authorList>
            <person name="Julca I."/>
        </authorList>
    </citation>
    <scope>NUCLEOTIDE SEQUENCE</scope>
</reference>
<organism evidence="1 2">
    <name type="scientific">Oldenlandia corymbosa var. corymbosa</name>
    <dbReference type="NCBI Taxonomy" id="529605"/>
    <lineage>
        <taxon>Eukaryota</taxon>
        <taxon>Viridiplantae</taxon>
        <taxon>Streptophyta</taxon>
        <taxon>Embryophyta</taxon>
        <taxon>Tracheophyta</taxon>
        <taxon>Spermatophyta</taxon>
        <taxon>Magnoliopsida</taxon>
        <taxon>eudicotyledons</taxon>
        <taxon>Gunneridae</taxon>
        <taxon>Pentapetalae</taxon>
        <taxon>asterids</taxon>
        <taxon>lamiids</taxon>
        <taxon>Gentianales</taxon>
        <taxon>Rubiaceae</taxon>
        <taxon>Rubioideae</taxon>
        <taxon>Spermacoceae</taxon>
        <taxon>Hedyotis-Oldenlandia complex</taxon>
        <taxon>Oldenlandia</taxon>
    </lineage>
</organism>
<protein>
    <submittedName>
        <fullName evidence="1">OLC1v1005759C1</fullName>
    </submittedName>
</protein>
<evidence type="ECO:0000313" key="2">
    <source>
        <dbReference type="Proteomes" id="UP001161247"/>
    </source>
</evidence>
<gene>
    <name evidence="1" type="ORF">OLC1_LOCUS15050</name>
</gene>
<sequence>MDHHNSDWGISTFDLSEEKFYILPRYDAMMYSSHILRFGPTVSLYVEESLKNEYRIVPFPGAPSSTKIKDESSIRILEPAVMHNEYFRILLDGKVLISVVEFPPKDLAEQTNIFKIYMIQSRGKQHRSSSRLSVIQTGIGIRPTYIFVQRDILSLRCLFP</sequence>
<name>A0AAV1DFC6_OLDCO</name>
<accession>A0AAV1DFC6</accession>
<keyword evidence="2" id="KW-1185">Reference proteome</keyword>
<dbReference type="EMBL" id="OX459122">
    <property type="protein sequence ID" value="CAI9106571.1"/>
    <property type="molecule type" value="Genomic_DNA"/>
</dbReference>
<dbReference type="AlphaFoldDB" id="A0AAV1DFC6"/>
<dbReference type="Proteomes" id="UP001161247">
    <property type="component" value="Chromosome 5"/>
</dbReference>